<evidence type="ECO:0000259" key="9">
    <source>
        <dbReference type="Pfam" id="PF25198"/>
    </source>
</evidence>
<dbReference type="NCBIfam" id="TIGR02887">
    <property type="entry name" value="spore_ger_x_C"/>
    <property type="match status" value="1"/>
</dbReference>
<keyword evidence="3" id="KW-0309">Germination</keyword>
<keyword evidence="5" id="KW-0472">Membrane</keyword>
<keyword evidence="11" id="KW-1185">Reference proteome</keyword>
<dbReference type="EMBL" id="CP134050">
    <property type="protein sequence ID" value="WNC12185.1"/>
    <property type="molecule type" value="Genomic_DNA"/>
</dbReference>
<keyword evidence="6" id="KW-0564">Palmitate</keyword>
<dbReference type="Pfam" id="PF05504">
    <property type="entry name" value="Spore_GerAC"/>
    <property type="match status" value="1"/>
</dbReference>
<evidence type="ECO:0000256" key="7">
    <source>
        <dbReference type="ARBA" id="ARBA00023288"/>
    </source>
</evidence>
<evidence type="ECO:0000256" key="3">
    <source>
        <dbReference type="ARBA" id="ARBA00022544"/>
    </source>
</evidence>
<feature type="domain" description="Spore germination GerAC-like C-terminal" evidence="8">
    <location>
        <begin position="197"/>
        <end position="369"/>
    </location>
</feature>
<dbReference type="RefSeq" id="WP_310763455.1">
    <property type="nucleotide sequence ID" value="NZ_CP134050.1"/>
</dbReference>
<dbReference type="InterPro" id="IPR038501">
    <property type="entry name" value="Spore_GerAC_C_sf"/>
</dbReference>
<evidence type="ECO:0000256" key="1">
    <source>
        <dbReference type="ARBA" id="ARBA00004635"/>
    </source>
</evidence>
<keyword evidence="7" id="KW-0449">Lipoprotein</keyword>
<dbReference type="PANTHER" id="PTHR35789">
    <property type="entry name" value="SPORE GERMINATION PROTEIN B3"/>
    <property type="match status" value="1"/>
</dbReference>
<dbReference type="InterPro" id="IPR046953">
    <property type="entry name" value="Spore_GerAC-like_C"/>
</dbReference>
<evidence type="ECO:0000313" key="11">
    <source>
        <dbReference type="Proteomes" id="UP001256827"/>
    </source>
</evidence>
<gene>
    <name evidence="10" type="ORF">RGB73_15685</name>
</gene>
<keyword evidence="4" id="KW-0732">Signal</keyword>
<comment type="subcellular location">
    <subcellularLocation>
        <location evidence="1">Membrane</location>
        <topology evidence="1">Lipid-anchor</topology>
    </subcellularLocation>
</comment>
<dbReference type="PROSITE" id="PS51257">
    <property type="entry name" value="PROKAR_LIPOPROTEIN"/>
    <property type="match status" value="1"/>
</dbReference>
<organism evidence="10 11">
    <name type="scientific">Brevibacillus brevis</name>
    <name type="common">Bacillus brevis</name>
    <dbReference type="NCBI Taxonomy" id="1393"/>
    <lineage>
        <taxon>Bacteria</taxon>
        <taxon>Bacillati</taxon>
        <taxon>Bacillota</taxon>
        <taxon>Bacilli</taxon>
        <taxon>Bacillales</taxon>
        <taxon>Paenibacillaceae</taxon>
        <taxon>Brevibacillus</taxon>
    </lineage>
</organism>
<evidence type="ECO:0000259" key="8">
    <source>
        <dbReference type="Pfam" id="PF05504"/>
    </source>
</evidence>
<sequence>MKKSFAYALLSLTLITSGCLGQNRLDELTLVLTFGVDQGKNGEMEIYTAVPVFHKEARKKTELLHTRASTFREGRDRLDNQANGVVETGKVQNILISKRLMMRKGLFDLLDVIYRDPKSALMTDLIVTDDPIEQVMDVDIQDKPRFPVYLRELVRSSHISEASVSTNVRRAYDQFYEKGITPYVTEMKLSENKLKISGTALLDKRGYYVASLDTEESIQLLILQKDTHHPIFMTVQLKGKDVGKKDEESQSISYSIDYTHSSYKTYVEGNQFHFDLHFRYSIVLTELLVQLHPMQDKEKLEKAIASEMKKKMEAVIAKFQKHHLDPIGLGKYARAYAYPQWKQVEDDWGRAFSQAKVRVIPEVRMISIGSLRK</sequence>
<evidence type="ECO:0000313" key="10">
    <source>
        <dbReference type="EMBL" id="WNC12185.1"/>
    </source>
</evidence>
<evidence type="ECO:0000256" key="5">
    <source>
        <dbReference type="ARBA" id="ARBA00023136"/>
    </source>
</evidence>
<evidence type="ECO:0000256" key="2">
    <source>
        <dbReference type="ARBA" id="ARBA00007886"/>
    </source>
</evidence>
<dbReference type="Gene3D" id="3.30.300.210">
    <property type="entry name" value="Nutrient germinant receptor protein C, domain 3"/>
    <property type="match status" value="1"/>
</dbReference>
<dbReference type="InterPro" id="IPR008844">
    <property type="entry name" value="Spore_GerAC-like"/>
</dbReference>
<dbReference type="Proteomes" id="UP001256827">
    <property type="component" value="Chromosome"/>
</dbReference>
<dbReference type="InterPro" id="IPR057336">
    <property type="entry name" value="GerAC_N"/>
</dbReference>
<dbReference type="Pfam" id="PF25198">
    <property type="entry name" value="Spore_GerAC_N"/>
    <property type="match status" value="1"/>
</dbReference>
<reference evidence="10 11" key="1">
    <citation type="submission" date="2023-09" db="EMBL/GenBank/DDBJ databases">
        <title>Complete Genome and Methylome dissection of Bacillus brevis NEB573 original source of BbsI restriction endonuclease.</title>
        <authorList>
            <person name="Fomenkov A."/>
            <person name="Roberts R.D."/>
        </authorList>
    </citation>
    <scope>NUCLEOTIDE SEQUENCE [LARGE SCALE GENOMIC DNA]</scope>
    <source>
        <strain evidence="10 11">NEB573</strain>
    </source>
</reference>
<comment type="similarity">
    <text evidence="2">Belongs to the GerABKC lipoprotein family.</text>
</comment>
<proteinExistence type="inferred from homology"/>
<name>A0ABY9SWI4_BREBE</name>
<evidence type="ECO:0000256" key="4">
    <source>
        <dbReference type="ARBA" id="ARBA00022729"/>
    </source>
</evidence>
<protein>
    <submittedName>
        <fullName evidence="10">Ger(X)C family spore germination protein</fullName>
    </submittedName>
</protein>
<evidence type="ECO:0000256" key="6">
    <source>
        <dbReference type="ARBA" id="ARBA00023139"/>
    </source>
</evidence>
<dbReference type="PANTHER" id="PTHR35789:SF1">
    <property type="entry name" value="SPORE GERMINATION PROTEIN B3"/>
    <property type="match status" value="1"/>
</dbReference>
<accession>A0ABY9SWI4</accession>
<feature type="domain" description="Spore germination protein N-terminal" evidence="9">
    <location>
        <begin position="22"/>
        <end position="188"/>
    </location>
</feature>